<dbReference type="PANTHER" id="PTHR45138">
    <property type="entry name" value="REGULATORY COMPONENTS OF SENSORY TRANSDUCTION SYSTEM"/>
    <property type="match status" value="1"/>
</dbReference>
<feature type="coiled-coil region" evidence="3">
    <location>
        <begin position="74"/>
        <end position="108"/>
    </location>
</feature>
<dbReference type="CDD" id="cd01949">
    <property type="entry name" value="GGDEF"/>
    <property type="match status" value="1"/>
</dbReference>
<keyword evidence="6" id="KW-1185">Reference proteome</keyword>
<name>A0ABT5YNJ0_9PROT</name>
<dbReference type="PROSITE" id="PS50887">
    <property type="entry name" value="GGDEF"/>
    <property type="match status" value="1"/>
</dbReference>
<sequence length="286" mass="32678">MSNKRKQTDEKPDGFTLFDAEERLILESEEMVEMLHRAADRLEWMSKVVRQSLREQRRLIRLSDRSQLELQVANRSLADQAKELTRLNTALQQEIVRGEELTEELRRQATVDMLTGTASRRHFFTLAERDLRNAQRFSETLAVLLIDLDHFKEINDRHGHAVGDEVLKHFGQVCNEVFRNIDTVGRLGGEEFAVLLPRTNAAAAEIVAARFLRHLSDSHVPLDDGTSLHYQASVGIAECHPEDDTIERALARADTALYLAKQSGRNCYRLYTEETDEPSAGLRRSI</sequence>
<evidence type="ECO:0000313" key="5">
    <source>
        <dbReference type="EMBL" id="MDF2096371.1"/>
    </source>
</evidence>
<dbReference type="InterPro" id="IPR029787">
    <property type="entry name" value="Nucleotide_cyclase"/>
</dbReference>
<proteinExistence type="predicted"/>
<dbReference type="Pfam" id="PF00990">
    <property type="entry name" value="GGDEF"/>
    <property type="match status" value="1"/>
</dbReference>
<evidence type="ECO:0000259" key="4">
    <source>
        <dbReference type="PROSITE" id="PS50887"/>
    </source>
</evidence>
<dbReference type="Gene3D" id="3.30.70.270">
    <property type="match status" value="1"/>
</dbReference>
<gene>
    <name evidence="5" type="ORF">P2G67_10320</name>
</gene>
<dbReference type="InterPro" id="IPR000160">
    <property type="entry name" value="GGDEF_dom"/>
</dbReference>
<protein>
    <recommendedName>
        <fullName evidence="1">diguanylate cyclase</fullName>
        <ecNumber evidence="1">2.7.7.65</ecNumber>
    </recommendedName>
</protein>
<dbReference type="SUPFAM" id="SSF55073">
    <property type="entry name" value="Nucleotide cyclase"/>
    <property type="match status" value="1"/>
</dbReference>
<keyword evidence="3" id="KW-0175">Coiled coil</keyword>
<accession>A0ABT5YNJ0</accession>
<evidence type="ECO:0000256" key="1">
    <source>
        <dbReference type="ARBA" id="ARBA00012528"/>
    </source>
</evidence>
<dbReference type="EMBL" id="JARHUD010000005">
    <property type="protein sequence ID" value="MDF2096371.1"/>
    <property type="molecule type" value="Genomic_DNA"/>
</dbReference>
<dbReference type="InterPro" id="IPR050469">
    <property type="entry name" value="Diguanylate_Cyclase"/>
</dbReference>
<feature type="domain" description="GGDEF" evidence="4">
    <location>
        <begin position="139"/>
        <end position="273"/>
    </location>
</feature>
<dbReference type="PANTHER" id="PTHR45138:SF9">
    <property type="entry name" value="DIGUANYLATE CYCLASE DGCM-RELATED"/>
    <property type="match status" value="1"/>
</dbReference>
<comment type="caution">
    <text evidence="5">The sequence shown here is derived from an EMBL/GenBank/DDBJ whole genome shotgun (WGS) entry which is preliminary data.</text>
</comment>
<evidence type="ECO:0000256" key="2">
    <source>
        <dbReference type="ARBA" id="ARBA00034247"/>
    </source>
</evidence>
<dbReference type="NCBIfam" id="TIGR00254">
    <property type="entry name" value="GGDEF"/>
    <property type="match status" value="1"/>
</dbReference>
<dbReference type="RefSeq" id="WP_275822709.1">
    <property type="nucleotide sequence ID" value="NZ_JARHUD010000005.1"/>
</dbReference>
<dbReference type="EC" id="2.7.7.65" evidence="1"/>
<evidence type="ECO:0000256" key="3">
    <source>
        <dbReference type="SAM" id="Coils"/>
    </source>
</evidence>
<comment type="catalytic activity">
    <reaction evidence="2">
        <text>2 GTP = 3',3'-c-di-GMP + 2 diphosphate</text>
        <dbReference type="Rhea" id="RHEA:24898"/>
        <dbReference type="ChEBI" id="CHEBI:33019"/>
        <dbReference type="ChEBI" id="CHEBI:37565"/>
        <dbReference type="ChEBI" id="CHEBI:58805"/>
        <dbReference type="EC" id="2.7.7.65"/>
    </reaction>
</comment>
<dbReference type="InterPro" id="IPR043128">
    <property type="entry name" value="Rev_trsase/Diguanyl_cyclase"/>
</dbReference>
<organism evidence="5 6">
    <name type="scientific">Aquibaculum arenosum</name>
    <dbReference type="NCBI Taxonomy" id="3032591"/>
    <lineage>
        <taxon>Bacteria</taxon>
        <taxon>Pseudomonadati</taxon>
        <taxon>Pseudomonadota</taxon>
        <taxon>Alphaproteobacteria</taxon>
        <taxon>Rhodospirillales</taxon>
        <taxon>Rhodovibrionaceae</taxon>
        <taxon>Aquibaculum</taxon>
    </lineage>
</organism>
<dbReference type="SMART" id="SM00267">
    <property type="entry name" value="GGDEF"/>
    <property type="match status" value="1"/>
</dbReference>
<evidence type="ECO:0000313" key="6">
    <source>
        <dbReference type="Proteomes" id="UP001215503"/>
    </source>
</evidence>
<dbReference type="Proteomes" id="UP001215503">
    <property type="component" value="Unassembled WGS sequence"/>
</dbReference>
<reference evidence="5 6" key="1">
    <citation type="submission" date="2023-03" db="EMBL/GenBank/DDBJ databases">
        <title>Fodinicurvata sp. CAU 1616 isolated from sea sendiment.</title>
        <authorList>
            <person name="Kim W."/>
        </authorList>
    </citation>
    <scope>NUCLEOTIDE SEQUENCE [LARGE SCALE GENOMIC DNA]</scope>
    <source>
        <strain evidence="5 6">CAU 1616</strain>
    </source>
</reference>